<proteinExistence type="inferred from homology"/>
<dbReference type="EMBL" id="BAABKX010000030">
    <property type="protein sequence ID" value="GAA5065778.1"/>
    <property type="molecule type" value="Genomic_DNA"/>
</dbReference>
<dbReference type="PANTHER" id="PTHR43005:SF1">
    <property type="entry name" value="SPERMIDINE_PUTRESCINE TRANSPORT SYSTEM PERMEASE PROTEIN"/>
    <property type="match status" value="1"/>
</dbReference>
<keyword evidence="5 7" id="KW-1133">Transmembrane helix</keyword>
<dbReference type="GO" id="GO:0005886">
    <property type="term" value="C:plasma membrane"/>
    <property type="evidence" value="ECO:0007669"/>
    <property type="project" value="UniProtKB-SubCell"/>
</dbReference>
<dbReference type="GO" id="GO:0055085">
    <property type="term" value="P:transmembrane transport"/>
    <property type="evidence" value="ECO:0007669"/>
    <property type="project" value="InterPro"/>
</dbReference>
<sequence length="326" mass="35812">MGEKDAPGSQITAMTEISDSQNSTVTATTTKVQGWFDDLSENQVGLVLVAPLVLLLLTLYLYPIFRAFLFSLQEISLFATDGQWIGPEHYLNLLESARFWNAFKNGVVYTIGSVAVTLVIGVGTALVLNRSFVGKRVITGLILSPYMIPIVGIVIVFRWFFNGLSGVANYAFVQIGIINEPIAWFSNPTYAMPILILISGWALYPFVTMLVLAKLQTIPEEYYEAARLMGASRTRQFLSITLPQLRSVLFVAILLRMLWTFNLFDIIWLGTQGGPGNATETLPVMAYRTALDGLSLGEGTAVAFLTFVVLAIGTSIYFKTFGEASA</sequence>
<feature type="transmembrane region" description="Helical" evidence="7">
    <location>
        <begin position="44"/>
        <end position="62"/>
    </location>
</feature>
<gene>
    <name evidence="9" type="ORF">GCM10025751_57090</name>
</gene>
<evidence type="ECO:0000259" key="8">
    <source>
        <dbReference type="PROSITE" id="PS50928"/>
    </source>
</evidence>
<dbReference type="Pfam" id="PF00528">
    <property type="entry name" value="BPD_transp_1"/>
    <property type="match status" value="1"/>
</dbReference>
<dbReference type="PROSITE" id="PS50928">
    <property type="entry name" value="ABC_TM1"/>
    <property type="match status" value="1"/>
</dbReference>
<keyword evidence="2 7" id="KW-0813">Transport</keyword>
<dbReference type="InterPro" id="IPR000515">
    <property type="entry name" value="MetI-like"/>
</dbReference>
<evidence type="ECO:0000256" key="3">
    <source>
        <dbReference type="ARBA" id="ARBA00022475"/>
    </source>
</evidence>
<name>A0AAV3URP5_9EURY</name>
<feature type="domain" description="ABC transmembrane type-1" evidence="8">
    <location>
        <begin position="103"/>
        <end position="317"/>
    </location>
</feature>
<feature type="transmembrane region" description="Helical" evidence="7">
    <location>
        <begin position="106"/>
        <end position="128"/>
    </location>
</feature>
<evidence type="ECO:0000256" key="4">
    <source>
        <dbReference type="ARBA" id="ARBA00022692"/>
    </source>
</evidence>
<dbReference type="InterPro" id="IPR035906">
    <property type="entry name" value="MetI-like_sf"/>
</dbReference>
<feature type="transmembrane region" description="Helical" evidence="7">
    <location>
        <begin position="190"/>
        <end position="213"/>
    </location>
</feature>
<evidence type="ECO:0000256" key="7">
    <source>
        <dbReference type="RuleBase" id="RU363032"/>
    </source>
</evidence>
<dbReference type="PANTHER" id="PTHR43005">
    <property type="entry name" value="BLR7065 PROTEIN"/>
    <property type="match status" value="1"/>
</dbReference>
<dbReference type="AlphaFoldDB" id="A0AAV3URP5"/>
<keyword evidence="3" id="KW-1003">Cell membrane</keyword>
<dbReference type="RefSeq" id="WP_227779161.1">
    <property type="nucleotide sequence ID" value="NZ_BAABKX010000030.1"/>
</dbReference>
<keyword evidence="10" id="KW-1185">Reference proteome</keyword>
<comment type="caution">
    <text evidence="9">The sequence shown here is derived from an EMBL/GenBank/DDBJ whole genome shotgun (WGS) entry which is preliminary data.</text>
</comment>
<organism evidence="9 10">
    <name type="scientific">Haladaptatus pallidirubidus</name>
    <dbReference type="NCBI Taxonomy" id="1008152"/>
    <lineage>
        <taxon>Archaea</taxon>
        <taxon>Methanobacteriati</taxon>
        <taxon>Methanobacteriota</taxon>
        <taxon>Stenosarchaea group</taxon>
        <taxon>Halobacteria</taxon>
        <taxon>Halobacteriales</taxon>
        <taxon>Haladaptataceae</taxon>
        <taxon>Haladaptatus</taxon>
    </lineage>
</organism>
<dbReference type="GeneID" id="68617319"/>
<keyword evidence="6 7" id="KW-0472">Membrane</keyword>
<evidence type="ECO:0000256" key="2">
    <source>
        <dbReference type="ARBA" id="ARBA00022448"/>
    </source>
</evidence>
<evidence type="ECO:0000313" key="9">
    <source>
        <dbReference type="EMBL" id="GAA5065778.1"/>
    </source>
</evidence>
<evidence type="ECO:0000256" key="1">
    <source>
        <dbReference type="ARBA" id="ARBA00004651"/>
    </source>
</evidence>
<evidence type="ECO:0000256" key="5">
    <source>
        <dbReference type="ARBA" id="ARBA00022989"/>
    </source>
</evidence>
<comment type="similarity">
    <text evidence="7">Belongs to the binding-protein-dependent transport system permease family.</text>
</comment>
<comment type="subcellular location">
    <subcellularLocation>
        <location evidence="1 7">Cell membrane</location>
        <topology evidence="1 7">Multi-pass membrane protein</topology>
    </subcellularLocation>
</comment>
<feature type="transmembrane region" description="Helical" evidence="7">
    <location>
        <begin position="301"/>
        <end position="318"/>
    </location>
</feature>
<accession>A0AAV3URP5</accession>
<reference evidence="9 10" key="1">
    <citation type="journal article" date="2019" name="Int. J. Syst. Evol. Microbiol.">
        <title>The Global Catalogue of Microorganisms (GCM) 10K type strain sequencing project: providing services to taxonomists for standard genome sequencing and annotation.</title>
        <authorList>
            <consortium name="The Broad Institute Genomics Platform"/>
            <consortium name="The Broad Institute Genome Sequencing Center for Infectious Disease"/>
            <person name="Wu L."/>
            <person name="Ma J."/>
        </authorList>
    </citation>
    <scope>NUCLEOTIDE SEQUENCE [LARGE SCALE GENOMIC DNA]</scope>
    <source>
        <strain evidence="9 10">JCM 17504</strain>
    </source>
</reference>
<feature type="transmembrane region" description="Helical" evidence="7">
    <location>
        <begin position="237"/>
        <end position="259"/>
    </location>
</feature>
<protein>
    <submittedName>
        <fullName evidence="9">Sugar ABC transporter permease</fullName>
    </submittedName>
</protein>
<evidence type="ECO:0000256" key="6">
    <source>
        <dbReference type="ARBA" id="ARBA00023136"/>
    </source>
</evidence>
<dbReference type="Gene3D" id="1.10.3720.10">
    <property type="entry name" value="MetI-like"/>
    <property type="match status" value="1"/>
</dbReference>
<evidence type="ECO:0000313" key="10">
    <source>
        <dbReference type="Proteomes" id="UP001501729"/>
    </source>
</evidence>
<feature type="transmembrane region" description="Helical" evidence="7">
    <location>
        <begin position="140"/>
        <end position="161"/>
    </location>
</feature>
<dbReference type="SUPFAM" id="SSF161098">
    <property type="entry name" value="MetI-like"/>
    <property type="match status" value="1"/>
</dbReference>
<keyword evidence="4 7" id="KW-0812">Transmembrane</keyword>
<dbReference type="CDD" id="cd06261">
    <property type="entry name" value="TM_PBP2"/>
    <property type="match status" value="1"/>
</dbReference>
<dbReference type="Proteomes" id="UP001501729">
    <property type="component" value="Unassembled WGS sequence"/>
</dbReference>